<dbReference type="InterPro" id="IPR012227">
    <property type="entry name" value="TNF_rcpt-assoc_TRAF_met"/>
</dbReference>
<dbReference type="InterPro" id="IPR018957">
    <property type="entry name" value="Znf_C3HC4_RING-type"/>
</dbReference>
<dbReference type="RefSeq" id="XP_022331979.1">
    <property type="nucleotide sequence ID" value="XM_022476271.1"/>
</dbReference>
<feature type="domain" description="RING-type" evidence="13">
    <location>
        <begin position="32"/>
        <end position="69"/>
    </location>
</feature>
<proteinExistence type="predicted"/>
<evidence type="ECO:0000256" key="8">
    <source>
        <dbReference type="ARBA" id="ARBA00022833"/>
    </source>
</evidence>
<protein>
    <submittedName>
        <fullName evidence="17">TNF receptor-associated factor 3-like</fullName>
    </submittedName>
</protein>
<comment type="subcellular location">
    <subcellularLocation>
        <location evidence="1">Cytoplasm</location>
    </subcellularLocation>
</comment>
<dbReference type="Gene3D" id="3.30.40.10">
    <property type="entry name" value="Zinc/RING finger domain, C3HC4 (zinc finger)"/>
    <property type="match status" value="3"/>
</dbReference>
<keyword evidence="3" id="KW-1017">Isopeptide bond</keyword>
<keyword evidence="5 11" id="KW-0479">Metal-binding</keyword>
<keyword evidence="9" id="KW-0832">Ubl conjugation</keyword>
<feature type="zinc finger region" description="TRAF-type" evidence="11">
    <location>
        <begin position="175"/>
        <end position="223"/>
    </location>
</feature>
<dbReference type="GeneID" id="111129814"/>
<keyword evidence="16" id="KW-1185">Reference proteome</keyword>
<dbReference type="GO" id="GO:0043122">
    <property type="term" value="P:regulation of canonical NF-kappaB signal transduction"/>
    <property type="evidence" value="ECO:0007669"/>
    <property type="project" value="TreeGrafter"/>
</dbReference>
<sequence length="561" mass="64158">MLTPQVTPPSSLSSHTPAGQPEFVALDLSYVCILCHQVLRDAVQTPCGHRLCQQCGEDYLREGTPRPCPYREEHCEALSPAEVQRDSSARREIRQLPVYCSNKARGCQVKVKWKDLEKHLAECYHEPLLCPNRDRGCDAVVSRGDLSEHQLTCDYMPTQCEFCGEVLPKLSKERHDNEVCQKIPIRCPYGCGIDPIPRDQMSRHQQTCPRQIVVCKFASMGCRFKGLAEEVALHEKQSMKEHVHQTTQQMANIDLYDLDIQKEMQELNDLGQEIRQKVKDIEEEMEEIQHLVKEAKSEGRSRKLDVVELTERIIHVEKQVEELRPEVQQRIGSDLNILREKVRTERERLDRLVAAQVMGEGATADPTTSRTDPFEDLQKQTRQLGLQEAKLGELDLRFQILETINYNGVLLWKISNYYRRKQDAVAGTALSLYSSPFFTSRYGYKMCCRAYLNGDGMGKNTHFSIFFVVMQGEYDALLPWPFKQKVSFMILDQSGSRRHLTDSFRPDPNSSSFKRPLAEMNIASGCPLFVSQTILETSNSYVKDDSLFVKVTVDTSGLEPI</sequence>
<keyword evidence="4" id="KW-0053">Apoptosis</keyword>
<feature type="domain" description="MATH" evidence="14">
    <location>
        <begin position="407"/>
        <end position="553"/>
    </location>
</feature>
<dbReference type="SUPFAM" id="SSF57850">
    <property type="entry name" value="RING/U-box"/>
    <property type="match status" value="1"/>
</dbReference>
<feature type="coiled-coil region" evidence="12">
    <location>
        <begin position="260"/>
        <end position="298"/>
    </location>
</feature>
<dbReference type="FunFam" id="2.60.210.10:FF:000001">
    <property type="entry name" value="TNF receptor-associated factor"/>
    <property type="match status" value="1"/>
</dbReference>
<dbReference type="GO" id="GO:0042981">
    <property type="term" value="P:regulation of apoptotic process"/>
    <property type="evidence" value="ECO:0007669"/>
    <property type="project" value="InterPro"/>
</dbReference>
<dbReference type="InterPro" id="IPR001293">
    <property type="entry name" value="Znf_TRAF"/>
</dbReference>
<evidence type="ECO:0000256" key="4">
    <source>
        <dbReference type="ARBA" id="ARBA00022703"/>
    </source>
</evidence>
<dbReference type="SMART" id="SM00061">
    <property type="entry name" value="MATH"/>
    <property type="match status" value="1"/>
</dbReference>
<keyword evidence="7 11" id="KW-0863">Zinc-finger</keyword>
<evidence type="ECO:0000256" key="7">
    <source>
        <dbReference type="ARBA" id="ARBA00022771"/>
    </source>
</evidence>
<evidence type="ECO:0000256" key="10">
    <source>
        <dbReference type="ARBA" id="ARBA00023054"/>
    </source>
</evidence>
<keyword evidence="6" id="KW-0677">Repeat</keyword>
<dbReference type="GO" id="GO:0008270">
    <property type="term" value="F:zinc ion binding"/>
    <property type="evidence" value="ECO:0007669"/>
    <property type="project" value="UniProtKB-KW"/>
</dbReference>
<dbReference type="PANTHER" id="PTHR10131">
    <property type="entry name" value="TNF RECEPTOR ASSOCIATED FACTOR"/>
    <property type="match status" value="1"/>
</dbReference>
<dbReference type="GO" id="GO:0005164">
    <property type="term" value="F:tumor necrosis factor receptor binding"/>
    <property type="evidence" value="ECO:0007669"/>
    <property type="project" value="TreeGrafter"/>
</dbReference>
<keyword evidence="2" id="KW-0963">Cytoplasm</keyword>
<dbReference type="GO" id="GO:0009898">
    <property type="term" value="C:cytoplasmic side of plasma membrane"/>
    <property type="evidence" value="ECO:0007669"/>
    <property type="project" value="TreeGrafter"/>
</dbReference>
<organism evidence="16 17">
    <name type="scientific">Crassostrea virginica</name>
    <name type="common">Eastern oyster</name>
    <dbReference type="NCBI Taxonomy" id="6565"/>
    <lineage>
        <taxon>Eukaryota</taxon>
        <taxon>Metazoa</taxon>
        <taxon>Spiralia</taxon>
        <taxon>Lophotrochozoa</taxon>
        <taxon>Mollusca</taxon>
        <taxon>Bivalvia</taxon>
        <taxon>Autobranchia</taxon>
        <taxon>Pteriomorphia</taxon>
        <taxon>Ostreida</taxon>
        <taxon>Ostreoidea</taxon>
        <taxon>Ostreidae</taxon>
        <taxon>Crassostrea</taxon>
    </lineage>
</organism>
<evidence type="ECO:0000256" key="11">
    <source>
        <dbReference type="PROSITE-ProRule" id="PRU00207"/>
    </source>
</evidence>
<evidence type="ECO:0000256" key="2">
    <source>
        <dbReference type="ARBA" id="ARBA00022490"/>
    </source>
</evidence>
<gene>
    <name evidence="17" type="primary">LOC111129814</name>
</gene>
<feature type="zinc finger region" description="TRAF-type" evidence="11">
    <location>
        <begin position="119"/>
        <end position="163"/>
    </location>
</feature>
<keyword evidence="8 11" id="KW-0862">Zinc</keyword>
<dbReference type="Pfam" id="PF21355">
    <property type="entry name" value="TRAF-mep_MATH"/>
    <property type="match status" value="1"/>
</dbReference>
<feature type="domain" description="TRAF-type" evidence="15">
    <location>
        <begin position="175"/>
        <end position="223"/>
    </location>
</feature>
<reference evidence="17" key="1">
    <citation type="submission" date="2025-08" db="UniProtKB">
        <authorList>
            <consortium name="RefSeq"/>
        </authorList>
    </citation>
    <scope>IDENTIFICATION</scope>
    <source>
        <tissue evidence="17">Whole sample</tissue>
    </source>
</reference>
<dbReference type="PROSITE" id="PS50089">
    <property type="entry name" value="ZF_RING_2"/>
    <property type="match status" value="1"/>
</dbReference>
<dbReference type="InterPro" id="IPR049342">
    <property type="entry name" value="TRAF1-6_MATH_dom"/>
</dbReference>
<evidence type="ECO:0000256" key="3">
    <source>
        <dbReference type="ARBA" id="ARBA00022499"/>
    </source>
</evidence>
<evidence type="ECO:0000259" key="15">
    <source>
        <dbReference type="PROSITE" id="PS50145"/>
    </source>
</evidence>
<feature type="domain" description="TRAF-type" evidence="15">
    <location>
        <begin position="119"/>
        <end position="163"/>
    </location>
</feature>
<dbReference type="PROSITE" id="PS50144">
    <property type="entry name" value="MATH"/>
    <property type="match status" value="1"/>
</dbReference>
<dbReference type="KEGG" id="cvn:111129814"/>
<dbReference type="InterPro" id="IPR013083">
    <property type="entry name" value="Znf_RING/FYVE/PHD"/>
</dbReference>
<evidence type="ECO:0000259" key="13">
    <source>
        <dbReference type="PROSITE" id="PS50089"/>
    </source>
</evidence>
<evidence type="ECO:0000256" key="12">
    <source>
        <dbReference type="SAM" id="Coils"/>
    </source>
</evidence>
<dbReference type="InterPro" id="IPR001841">
    <property type="entry name" value="Znf_RING"/>
</dbReference>
<dbReference type="GO" id="GO:0005737">
    <property type="term" value="C:cytoplasm"/>
    <property type="evidence" value="ECO:0007669"/>
    <property type="project" value="UniProtKB-SubCell"/>
</dbReference>
<keyword evidence="10 12" id="KW-0175">Coiled coil</keyword>
<evidence type="ECO:0000256" key="5">
    <source>
        <dbReference type="ARBA" id="ARBA00022723"/>
    </source>
</evidence>
<evidence type="ECO:0000256" key="9">
    <source>
        <dbReference type="ARBA" id="ARBA00022843"/>
    </source>
</evidence>
<dbReference type="InterPro" id="IPR002083">
    <property type="entry name" value="MATH/TRAF_dom"/>
</dbReference>
<accession>A0A8B8DWU7</accession>
<dbReference type="GO" id="GO:0007165">
    <property type="term" value="P:signal transduction"/>
    <property type="evidence" value="ECO:0007669"/>
    <property type="project" value="InterPro"/>
</dbReference>
<dbReference type="Gene3D" id="2.60.210.10">
    <property type="entry name" value="Apoptosis, Tumor Necrosis Factor Receptor Associated Protein 2, Chain A"/>
    <property type="match status" value="1"/>
</dbReference>
<dbReference type="SUPFAM" id="SSF49599">
    <property type="entry name" value="TRAF domain-like"/>
    <property type="match status" value="3"/>
</dbReference>
<evidence type="ECO:0000259" key="14">
    <source>
        <dbReference type="PROSITE" id="PS50144"/>
    </source>
</evidence>
<dbReference type="Pfam" id="PF00097">
    <property type="entry name" value="zf-C3HC4"/>
    <property type="match status" value="1"/>
</dbReference>
<dbReference type="Pfam" id="PF02176">
    <property type="entry name" value="zf-TRAF"/>
    <property type="match status" value="1"/>
</dbReference>
<evidence type="ECO:0000313" key="16">
    <source>
        <dbReference type="Proteomes" id="UP000694844"/>
    </source>
</evidence>
<dbReference type="GO" id="GO:0006915">
    <property type="term" value="P:apoptotic process"/>
    <property type="evidence" value="ECO:0007669"/>
    <property type="project" value="UniProtKB-KW"/>
</dbReference>
<dbReference type="OrthoDB" id="5947827at2759"/>
<dbReference type="Proteomes" id="UP000694844">
    <property type="component" value="Chromosome 4"/>
</dbReference>
<dbReference type="PROSITE" id="PS50145">
    <property type="entry name" value="ZF_TRAF"/>
    <property type="match status" value="2"/>
</dbReference>
<evidence type="ECO:0000313" key="17">
    <source>
        <dbReference type="RefSeq" id="XP_022331979.1"/>
    </source>
</evidence>
<name>A0A8B8DWU7_CRAVI</name>
<dbReference type="PIRSF" id="PIRSF015614">
    <property type="entry name" value="TRAF"/>
    <property type="match status" value="1"/>
</dbReference>
<dbReference type="InterPro" id="IPR008974">
    <property type="entry name" value="TRAF-like"/>
</dbReference>
<evidence type="ECO:0000256" key="1">
    <source>
        <dbReference type="ARBA" id="ARBA00004496"/>
    </source>
</evidence>
<dbReference type="PANTHER" id="PTHR10131:SF153">
    <property type="entry name" value="RING-TYPE DOMAIN-CONTAINING PROTEIN"/>
    <property type="match status" value="1"/>
</dbReference>
<evidence type="ECO:0000256" key="6">
    <source>
        <dbReference type="ARBA" id="ARBA00022737"/>
    </source>
</evidence>
<dbReference type="AlphaFoldDB" id="A0A8B8DWU7"/>